<evidence type="ECO:0000256" key="3">
    <source>
        <dbReference type="ARBA" id="ARBA00022692"/>
    </source>
</evidence>
<name>A0A7Z7LF71_9BACT</name>
<keyword evidence="2" id="KW-1003">Cell membrane</keyword>
<proteinExistence type="predicted"/>
<sequence length="229" mass="25351">MNTVAIMIGALYLISAVIVVASKNSFQAVIWFGIMGSLSAIVMLLAGAPDVAMTQFTVGVALVLIVYIMALKRQRRVRLGFVNVPSMIEAGSGGLKGLEWEIMKRIDEKEGYHIEAMAFESREAAIKAVEAHEIDILCGAFTQEELSGDTRGIAYLETSIFDFEGVEVDFVKLKQLSRMSVSPRPVFLKKSNYVFIVSRSSEDLARILSNDIENMVKDGRMEKIVGRYL</sequence>
<evidence type="ECO:0000313" key="8">
    <source>
        <dbReference type="EMBL" id="SSC12966.1"/>
    </source>
</evidence>
<dbReference type="InterPro" id="IPR025383">
    <property type="entry name" value="MrpA_C/MbhD"/>
</dbReference>
<dbReference type="Gene3D" id="1.20.120.1200">
    <property type="entry name" value="NADH-ubiquinone/plastoquinone oxidoreductase chain 6, subunit NuoJ"/>
    <property type="match status" value="1"/>
</dbReference>
<organism evidence="8 9">
    <name type="scientific">Mesotoga infera</name>
    <dbReference type="NCBI Taxonomy" id="1236046"/>
    <lineage>
        <taxon>Bacteria</taxon>
        <taxon>Thermotogati</taxon>
        <taxon>Thermotogota</taxon>
        <taxon>Thermotogae</taxon>
        <taxon>Kosmotogales</taxon>
        <taxon>Kosmotogaceae</taxon>
        <taxon>Mesotoga</taxon>
    </lineage>
</organism>
<dbReference type="KEGG" id="minf:MESINF_1522"/>
<comment type="subcellular location">
    <subcellularLocation>
        <location evidence="1">Cell membrane</location>
        <topology evidence="1">Multi-pass membrane protein</topology>
    </subcellularLocation>
</comment>
<dbReference type="InterPro" id="IPR042106">
    <property type="entry name" value="Nuo/plastoQ_OxRdtase_6_NuoJ"/>
</dbReference>
<dbReference type="RefSeq" id="WP_169699177.1">
    <property type="nucleotide sequence ID" value="NZ_LS974202.1"/>
</dbReference>
<dbReference type="Gene3D" id="3.40.190.10">
    <property type="entry name" value="Periplasmic binding protein-like II"/>
    <property type="match status" value="1"/>
</dbReference>
<dbReference type="Pfam" id="PF13244">
    <property type="entry name" value="MbhD"/>
    <property type="match status" value="1"/>
</dbReference>
<feature type="transmembrane region" description="Helical" evidence="6">
    <location>
        <begin position="6"/>
        <end position="22"/>
    </location>
</feature>
<accession>A0A7Z7LF71</accession>
<feature type="domain" description="MrpA C-terminal/MbhD" evidence="7">
    <location>
        <begin position="11"/>
        <end position="76"/>
    </location>
</feature>
<keyword evidence="9" id="KW-1185">Reference proteome</keyword>
<keyword evidence="3 6" id="KW-0812">Transmembrane</keyword>
<evidence type="ECO:0000256" key="6">
    <source>
        <dbReference type="SAM" id="Phobius"/>
    </source>
</evidence>
<evidence type="ECO:0000313" key="9">
    <source>
        <dbReference type="Proteomes" id="UP000250796"/>
    </source>
</evidence>
<evidence type="ECO:0000259" key="7">
    <source>
        <dbReference type="Pfam" id="PF13244"/>
    </source>
</evidence>
<dbReference type="AlphaFoldDB" id="A0A7Z7LF71"/>
<evidence type="ECO:0000256" key="1">
    <source>
        <dbReference type="ARBA" id="ARBA00004651"/>
    </source>
</evidence>
<keyword evidence="5 6" id="KW-0472">Membrane</keyword>
<gene>
    <name evidence="8" type="ORF">MESINF_1522</name>
</gene>
<dbReference type="GO" id="GO:0005886">
    <property type="term" value="C:plasma membrane"/>
    <property type="evidence" value="ECO:0007669"/>
    <property type="project" value="UniProtKB-SubCell"/>
</dbReference>
<keyword evidence="4 6" id="KW-1133">Transmembrane helix</keyword>
<reference evidence="8 9" key="1">
    <citation type="submission" date="2017-01" db="EMBL/GenBank/DDBJ databases">
        <authorList>
            <person name="Erauso G."/>
        </authorList>
    </citation>
    <scope>NUCLEOTIDE SEQUENCE [LARGE SCALE GENOMIC DNA]</scope>
    <source>
        <strain evidence="8">MESINF1</strain>
    </source>
</reference>
<feature type="transmembrane region" description="Helical" evidence="6">
    <location>
        <begin position="29"/>
        <end position="46"/>
    </location>
</feature>
<evidence type="ECO:0000256" key="2">
    <source>
        <dbReference type="ARBA" id="ARBA00022475"/>
    </source>
</evidence>
<evidence type="ECO:0000256" key="4">
    <source>
        <dbReference type="ARBA" id="ARBA00022989"/>
    </source>
</evidence>
<protein>
    <recommendedName>
        <fullName evidence="7">MrpA C-terminal/MbhD domain-containing protein</fullName>
    </recommendedName>
</protein>
<feature type="transmembrane region" description="Helical" evidence="6">
    <location>
        <begin position="52"/>
        <end position="71"/>
    </location>
</feature>
<dbReference type="EMBL" id="LS974202">
    <property type="protein sequence ID" value="SSC12966.1"/>
    <property type="molecule type" value="Genomic_DNA"/>
</dbReference>
<dbReference type="SUPFAM" id="SSF53850">
    <property type="entry name" value="Periplasmic binding protein-like II"/>
    <property type="match status" value="1"/>
</dbReference>
<evidence type="ECO:0000256" key="5">
    <source>
        <dbReference type="ARBA" id="ARBA00023136"/>
    </source>
</evidence>
<dbReference type="Proteomes" id="UP000250796">
    <property type="component" value="Chromosome MESINF"/>
</dbReference>